<dbReference type="PANTHER" id="PTHR10953">
    <property type="entry name" value="UBIQUITIN-ACTIVATING ENZYME E1"/>
    <property type="match status" value="1"/>
</dbReference>
<dbReference type="GO" id="GO:0005524">
    <property type="term" value="F:ATP binding"/>
    <property type="evidence" value="ECO:0007669"/>
    <property type="project" value="UniProtKB-UniRule"/>
</dbReference>
<dbReference type="GO" id="GO:0005737">
    <property type="term" value="C:cytoplasm"/>
    <property type="evidence" value="ECO:0007669"/>
    <property type="project" value="TreeGrafter"/>
</dbReference>
<dbReference type="OrthoDB" id="10255449at2759"/>
<dbReference type="InterPro" id="IPR035985">
    <property type="entry name" value="Ubiquitin-activating_enz"/>
</dbReference>
<evidence type="ECO:0000256" key="2">
    <source>
        <dbReference type="ARBA" id="ARBA00006310"/>
    </source>
</evidence>
<evidence type="ECO:0000256" key="12">
    <source>
        <dbReference type="SAM" id="MobiDB-lite"/>
    </source>
</evidence>
<evidence type="ECO:0000256" key="7">
    <source>
        <dbReference type="ARBA" id="ARBA00022840"/>
    </source>
</evidence>
<evidence type="ECO:0000256" key="11">
    <source>
        <dbReference type="RuleBase" id="RU368009"/>
    </source>
</evidence>
<comment type="function">
    <text evidence="11">Catalytic subunit of the dimeric E1 enzyme, which activates NEDD8.</text>
</comment>
<name>A0A9W8AE17_9FUNG</name>
<keyword evidence="4 11" id="KW-0436">Ligase</keyword>
<dbReference type="InterPro" id="IPR045886">
    <property type="entry name" value="ThiF/MoeB/HesA"/>
</dbReference>
<evidence type="ECO:0000256" key="1">
    <source>
        <dbReference type="ARBA" id="ARBA00005032"/>
    </source>
</evidence>
<comment type="similarity">
    <text evidence="2 11">Belongs to the ubiquitin-activating E1 family. UBA3 subfamily.</text>
</comment>
<keyword evidence="6 11" id="KW-0833">Ubl conjugation pathway</keyword>
<dbReference type="Gene3D" id="3.40.50.720">
    <property type="entry name" value="NAD(P)-binding Rossmann-like Domain"/>
    <property type="match status" value="1"/>
</dbReference>
<dbReference type="AlphaFoldDB" id="A0A9W8AE17"/>
<evidence type="ECO:0000259" key="13">
    <source>
        <dbReference type="SMART" id="SM01181"/>
    </source>
</evidence>
<evidence type="ECO:0000256" key="9">
    <source>
        <dbReference type="ARBA" id="ARBA00024626"/>
    </source>
</evidence>
<comment type="caution">
    <text evidence="14">The sequence shown here is derived from an EMBL/GenBank/DDBJ whole genome shotgun (WGS) entry which is preliminary data.</text>
</comment>
<comment type="catalytic activity">
    <reaction evidence="9 11">
        <text>ATP + [NEDD8 protein] + [E1 NEDD8-activating enzyme]-L-cysteine = AMP + diphosphate + [E1 NEDD8-activating enzyme]-S-[NEDD8 protein]-yl-L-cysteine.</text>
        <dbReference type="EC" id="6.2.1.64"/>
    </reaction>
</comment>
<dbReference type="CDD" id="cd01488">
    <property type="entry name" value="Uba3_RUB"/>
    <property type="match status" value="1"/>
</dbReference>
<evidence type="ECO:0000256" key="3">
    <source>
        <dbReference type="ARBA" id="ARBA00015203"/>
    </source>
</evidence>
<evidence type="ECO:0000313" key="15">
    <source>
        <dbReference type="Proteomes" id="UP001150569"/>
    </source>
</evidence>
<evidence type="ECO:0000256" key="6">
    <source>
        <dbReference type="ARBA" id="ARBA00022786"/>
    </source>
</evidence>
<dbReference type="GO" id="GO:0019781">
    <property type="term" value="F:NEDD8 activating enzyme activity"/>
    <property type="evidence" value="ECO:0007669"/>
    <property type="project" value="UniProtKB-UniRule"/>
</dbReference>
<keyword evidence="7 11" id="KW-0067">ATP-binding</keyword>
<gene>
    <name evidence="14" type="primary">uba3_1</name>
    <name evidence="14" type="ORF">IWQ60_004579</name>
</gene>
<dbReference type="InterPro" id="IPR000594">
    <property type="entry name" value="ThiF_NAD_FAD-bd"/>
</dbReference>
<dbReference type="InterPro" id="IPR023318">
    <property type="entry name" value="Ub_act_enz_dom_a_sf"/>
</dbReference>
<evidence type="ECO:0000256" key="5">
    <source>
        <dbReference type="ARBA" id="ARBA00022741"/>
    </source>
</evidence>
<dbReference type="GO" id="GO:0045116">
    <property type="term" value="P:protein neddylation"/>
    <property type="evidence" value="ECO:0007669"/>
    <property type="project" value="UniProtKB-UniRule"/>
</dbReference>
<organism evidence="14 15">
    <name type="scientific">Tieghemiomyces parasiticus</name>
    <dbReference type="NCBI Taxonomy" id="78921"/>
    <lineage>
        <taxon>Eukaryota</taxon>
        <taxon>Fungi</taxon>
        <taxon>Fungi incertae sedis</taxon>
        <taxon>Zoopagomycota</taxon>
        <taxon>Kickxellomycotina</taxon>
        <taxon>Dimargaritomycetes</taxon>
        <taxon>Dimargaritales</taxon>
        <taxon>Dimargaritaceae</taxon>
        <taxon>Tieghemiomyces</taxon>
    </lineage>
</organism>
<dbReference type="Proteomes" id="UP001150569">
    <property type="component" value="Unassembled WGS sequence"/>
</dbReference>
<keyword evidence="15" id="KW-1185">Reference proteome</keyword>
<protein>
    <recommendedName>
        <fullName evidence="3 11">NEDD8-activating enzyme E1 catalytic subunit</fullName>
        <ecNumber evidence="8 11">6.2.1.64</ecNumber>
    </recommendedName>
</protein>
<accession>A0A9W8AE17</accession>
<sequence length="465" mass="51351">MVGHTEYDYPEFAELYRCLEPVDIVGYPPTPVAEVESFTDAEGPMSTYSSSSDPNDIPANSEGGPLDVGETDEFMQPPSLPEVKQMLHTCKVLVVGAGGLGCELLKDLALSGFRDIHVIDMDTIDVSNLNRQFLFRAKDIGQPKANVAAAFVNSRVVTAQDKDKDFYLQFQVIICGLDSVEARRWMNAFLVGIADMQNPETLKPLIDGGTEGLNGQARVIIPLVTSCYECTLDLHKKQTVYPICTIANTPRLPEHCIEYASVVAWPQEHEDLALDTDNPDHLRWVFERALERAESFRIPGVTYTLTQGVVKNIIPAIASTNAVIAAACANEALKLVTNCHPYLDNYMMYTGTAGIYTYTYAHAKRSDCPVCGSARCSVTFDPRRPLRDLVEWLAEEPGIRLAAPSLVTTAQVNLYLQAPPQLEVQTRPNLDKPLGSLIRDDEEIMVTDRTLPVSLILRVKLSGED</sequence>
<dbReference type="SMART" id="SM01181">
    <property type="entry name" value="E2_bind"/>
    <property type="match status" value="1"/>
</dbReference>
<feature type="domain" description="E2 binding" evidence="13">
    <location>
        <begin position="378"/>
        <end position="462"/>
    </location>
</feature>
<dbReference type="SUPFAM" id="SSF69572">
    <property type="entry name" value="Activating enzymes of the ubiquitin-like proteins"/>
    <property type="match status" value="1"/>
</dbReference>
<proteinExistence type="inferred from homology"/>
<feature type="region of interest" description="Disordered" evidence="12">
    <location>
        <begin position="42"/>
        <end position="66"/>
    </location>
</feature>
<evidence type="ECO:0000313" key="14">
    <source>
        <dbReference type="EMBL" id="KAJ1925418.1"/>
    </source>
</evidence>
<dbReference type="EC" id="6.2.1.64" evidence="8 11"/>
<dbReference type="InterPro" id="IPR033127">
    <property type="entry name" value="UBQ-activ_enz_E1_Cys_AS"/>
</dbReference>
<keyword evidence="5 11" id="KW-0547">Nucleotide-binding</keyword>
<evidence type="ECO:0000256" key="8">
    <source>
        <dbReference type="ARBA" id="ARBA00023624"/>
    </source>
</evidence>
<dbReference type="FunFam" id="1.10.10.520:FF:000001">
    <property type="entry name" value="NEDD8-activating enzyme E1 catalytic subunit"/>
    <property type="match status" value="1"/>
</dbReference>
<reference evidence="14" key="1">
    <citation type="submission" date="2022-07" db="EMBL/GenBank/DDBJ databases">
        <title>Phylogenomic reconstructions and comparative analyses of Kickxellomycotina fungi.</title>
        <authorList>
            <person name="Reynolds N.K."/>
            <person name="Stajich J.E."/>
            <person name="Barry K."/>
            <person name="Grigoriev I.V."/>
            <person name="Crous P."/>
            <person name="Smith M.E."/>
        </authorList>
    </citation>
    <scope>NUCLEOTIDE SEQUENCE</scope>
    <source>
        <strain evidence="14">RSA 861</strain>
    </source>
</reference>
<dbReference type="FunFam" id="3.50.50.80:FF:000002">
    <property type="entry name" value="SUMO-activating enzyme subunit 2"/>
    <property type="match status" value="1"/>
</dbReference>
<dbReference type="Gene3D" id="3.10.290.20">
    <property type="entry name" value="Ubiquitin-like 2 activating enzyme e1b. Chain: B, domain 3"/>
    <property type="match status" value="1"/>
</dbReference>
<dbReference type="InterPro" id="IPR014929">
    <property type="entry name" value="E2-binding"/>
</dbReference>
<dbReference type="InterPro" id="IPR030468">
    <property type="entry name" value="Uba3_N"/>
</dbReference>
<evidence type="ECO:0000256" key="4">
    <source>
        <dbReference type="ARBA" id="ARBA00022598"/>
    </source>
</evidence>
<dbReference type="GO" id="GO:0005634">
    <property type="term" value="C:nucleus"/>
    <property type="evidence" value="ECO:0007669"/>
    <property type="project" value="TreeGrafter"/>
</dbReference>
<evidence type="ECO:0000256" key="10">
    <source>
        <dbReference type="PROSITE-ProRule" id="PRU10132"/>
    </source>
</evidence>
<dbReference type="PANTHER" id="PTHR10953:SF6">
    <property type="entry name" value="NEDD8-ACTIVATING ENZYME E1 CATALYTIC SUBUNIT"/>
    <property type="match status" value="1"/>
</dbReference>
<dbReference type="Pfam" id="PF08825">
    <property type="entry name" value="E2_bind"/>
    <property type="match status" value="1"/>
</dbReference>
<dbReference type="EMBL" id="JANBPT010000224">
    <property type="protein sequence ID" value="KAJ1925418.1"/>
    <property type="molecule type" value="Genomic_DNA"/>
</dbReference>
<comment type="pathway">
    <text evidence="1 11">Protein modification; protein neddylation.</text>
</comment>
<dbReference type="Pfam" id="PF00899">
    <property type="entry name" value="ThiF"/>
    <property type="match status" value="1"/>
</dbReference>
<feature type="active site" description="Glycyl thioester intermediate" evidence="10">
    <location>
        <position position="244"/>
    </location>
</feature>
<dbReference type="PROSITE" id="PS00865">
    <property type="entry name" value="UBIQUITIN_ACTIVAT_2"/>
    <property type="match status" value="1"/>
</dbReference>
<dbReference type="Gene3D" id="1.10.10.520">
    <property type="entry name" value="Ubiquitin activating enzymes (Uba3). Chain: B, domain 2"/>
    <property type="match status" value="1"/>
</dbReference>